<dbReference type="HOGENOM" id="CLU_054818_0_1_1"/>
<keyword evidence="2" id="KW-1133">Transmembrane helix</keyword>
<feature type="transmembrane region" description="Helical" evidence="2">
    <location>
        <begin position="148"/>
        <end position="170"/>
    </location>
</feature>
<keyword evidence="2" id="KW-0812">Transmembrane</keyword>
<evidence type="ECO:0000313" key="3">
    <source>
        <dbReference type="EMBL" id="EWY84177.1"/>
    </source>
</evidence>
<evidence type="ECO:0000313" key="4">
    <source>
        <dbReference type="Proteomes" id="UP000030753"/>
    </source>
</evidence>
<dbReference type="AlphaFoldDB" id="W9HPE2"/>
<gene>
    <name evidence="3" type="ORF">FOYG_13945</name>
</gene>
<protein>
    <recommendedName>
        <fullName evidence="5">Microtubule associated protein</fullName>
    </recommendedName>
</protein>
<dbReference type="OrthoDB" id="193478at2759"/>
<keyword evidence="2" id="KW-0472">Membrane</keyword>
<feature type="transmembrane region" description="Helical" evidence="2">
    <location>
        <begin position="120"/>
        <end position="142"/>
    </location>
</feature>
<evidence type="ECO:0008006" key="5">
    <source>
        <dbReference type="Google" id="ProtNLM"/>
    </source>
</evidence>
<feature type="transmembrane region" description="Helical" evidence="2">
    <location>
        <begin position="269"/>
        <end position="288"/>
    </location>
</feature>
<sequence>MAAPTRPPANGFVAKARKVYNPIGFSKGYNFILWFIFAGAMFGFALARMTFLNYNGIYCNPNSAGNGAGPGECWSYNRKDLYKIGIKMHLYTIIPASFLVVFQFVPFIRYKALLFHRMNGYIVVVLAVIGTVGAIIIAPVAFGGSLSVRAGVGLMSIMFLGSLFLAIWNIKTLQLEQHRAWMLRAWFYAGSIITLRIIMIISALVMSKAPSFRLPMQCAKVASFYDDTESLIAKYPACQDLNAWVAIQGDMSGQSTENIASALSLGFSMGLWLALAIHAIGIEVYLHLTPAETERLRRISFQRQQERGFKNPGSSGLTSDRLGDAETWRPGTDTTAYSPSKGSDSDISNVAAA</sequence>
<dbReference type="InterPro" id="IPR018750">
    <property type="entry name" value="DUF2306_membrane"/>
</dbReference>
<dbReference type="Proteomes" id="UP000030753">
    <property type="component" value="Unassembled WGS sequence"/>
</dbReference>
<reference evidence="3 4" key="1">
    <citation type="submission" date="2011-06" db="EMBL/GenBank/DDBJ databases">
        <title>The Genome Sequence of Fusarium oxysporum FOSC 3-a.</title>
        <authorList>
            <consortium name="The Broad Institute Genome Sequencing Platform"/>
            <person name="Ma L.-J."/>
            <person name="Gale L.R."/>
            <person name="Schwartz D.C."/>
            <person name="Zhou S."/>
            <person name="Corby-Kistler H."/>
            <person name="Young S.K."/>
            <person name="Zeng Q."/>
            <person name="Gargeya S."/>
            <person name="Fitzgerald M."/>
            <person name="Haas B."/>
            <person name="Abouelleil A."/>
            <person name="Alvarado L."/>
            <person name="Arachchi H.M."/>
            <person name="Berlin A."/>
            <person name="Brown A."/>
            <person name="Chapman S.B."/>
            <person name="Chen Z."/>
            <person name="Dunbar C."/>
            <person name="Freedman E."/>
            <person name="Gearin G."/>
            <person name="Gellesch M."/>
            <person name="Goldberg J."/>
            <person name="Griggs A."/>
            <person name="Gujja S."/>
            <person name="Heiman D."/>
            <person name="Howarth C."/>
            <person name="Larson L."/>
            <person name="Lui A."/>
            <person name="MacDonald P.J.P."/>
            <person name="Mehta T."/>
            <person name="Montmayeur A."/>
            <person name="Murphy C."/>
            <person name="Neiman D."/>
            <person name="Pearson M."/>
            <person name="Priest M."/>
            <person name="Roberts A."/>
            <person name="Saif S."/>
            <person name="Shea T."/>
            <person name="Shenoy N."/>
            <person name="Sisk P."/>
            <person name="Stolte C."/>
            <person name="Sykes S."/>
            <person name="Wortman J."/>
            <person name="Nusbaum C."/>
            <person name="Birren B."/>
        </authorList>
    </citation>
    <scope>NUCLEOTIDE SEQUENCE [LARGE SCALE GENOMIC DNA]</scope>
    <source>
        <strain evidence="4">FOSC 3-a</strain>
    </source>
</reference>
<feature type="transmembrane region" description="Helical" evidence="2">
    <location>
        <begin position="88"/>
        <end position="108"/>
    </location>
</feature>
<feature type="transmembrane region" description="Helical" evidence="2">
    <location>
        <begin position="182"/>
        <end position="206"/>
    </location>
</feature>
<organism evidence="3 4">
    <name type="scientific">Fusarium oxysporum NRRL 32931</name>
    <dbReference type="NCBI Taxonomy" id="660029"/>
    <lineage>
        <taxon>Eukaryota</taxon>
        <taxon>Fungi</taxon>
        <taxon>Dikarya</taxon>
        <taxon>Ascomycota</taxon>
        <taxon>Pezizomycotina</taxon>
        <taxon>Sordariomycetes</taxon>
        <taxon>Hypocreomycetidae</taxon>
        <taxon>Hypocreales</taxon>
        <taxon>Nectriaceae</taxon>
        <taxon>Fusarium</taxon>
        <taxon>Fusarium oxysporum species complex</taxon>
    </lineage>
</organism>
<dbReference type="Pfam" id="PF10067">
    <property type="entry name" value="DUF2306"/>
    <property type="match status" value="1"/>
</dbReference>
<proteinExistence type="predicted"/>
<feature type="compositionally biased region" description="Polar residues" evidence="1">
    <location>
        <begin position="332"/>
        <end position="353"/>
    </location>
</feature>
<name>W9HPE2_FUSOX</name>
<evidence type="ECO:0000256" key="2">
    <source>
        <dbReference type="SAM" id="Phobius"/>
    </source>
</evidence>
<feature type="transmembrane region" description="Helical" evidence="2">
    <location>
        <begin position="31"/>
        <end position="51"/>
    </location>
</feature>
<accession>W9HPE2</accession>
<evidence type="ECO:0000256" key="1">
    <source>
        <dbReference type="SAM" id="MobiDB-lite"/>
    </source>
</evidence>
<feature type="region of interest" description="Disordered" evidence="1">
    <location>
        <begin position="303"/>
        <end position="353"/>
    </location>
</feature>
<dbReference type="EMBL" id="JH717847">
    <property type="protein sequence ID" value="EWY84177.1"/>
    <property type="molecule type" value="Genomic_DNA"/>
</dbReference>